<evidence type="ECO:0000256" key="13">
    <source>
        <dbReference type="RuleBase" id="RU000405"/>
    </source>
</evidence>
<evidence type="ECO:0000256" key="8">
    <source>
        <dbReference type="ARBA" id="ARBA00023136"/>
    </source>
</evidence>
<dbReference type="GO" id="GO:0004383">
    <property type="term" value="F:guanylate cyclase activity"/>
    <property type="evidence" value="ECO:0007669"/>
    <property type="project" value="UniProtKB-EC"/>
</dbReference>
<dbReference type="GO" id="GO:0005886">
    <property type="term" value="C:plasma membrane"/>
    <property type="evidence" value="ECO:0007669"/>
    <property type="project" value="TreeGrafter"/>
</dbReference>
<evidence type="ECO:0000256" key="7">
    <source>
        <dbReference type="ARBA" id="ARBA00023134"/>
    </source>
</evidence>
<feature type="domain" description="Guanylate cyclase" evidence="17">
    <location>
        <begin position="663"/>
        <end position="793"/>
    </location>
</feature>
<dbReference type="Gene3D" id="6.10.250.780">
    <property type="match status" value="1"/>
</dbReference>
<keyword evidence="6" id="KW-1133">Transmembrane helix</keyword>
<dbReference type="Proteomes" id="UP000242188">
    <property type="component" value="Unassembled WGS sequence"/>
</dbReference>
<evidence type="ECO:0000256" key="4">
    <source>
        <dbReference type="ARBA" id="ARBA00022729"/>
    </source>
</evidence>
<dbReference type="GO" id="GO:0001653">
    <property type="term" value="F:peptide receptor activity"/>
    <property type="evidence" value="ECO:0007669"/>
    <property type="project" value="TreeGrafter"/>
</dbReference>
<evidence type="ECO:0000259" key="16">
    <source>
        <dbReference type="PROSITE" id="PS50011"/>
    </source>
</evidence>
<dbReference type="EC" id="4.6.1.2" evidence="2 14"/>
<keyword evidence="9 18" id="KW-0675">Receptor</keyword>
<dbReference type="PROSITE" id="PS00452">
    <property type="entry name" value="GUANYLATE_CYCLASE_1"/>
    <property type="match status" value="1"/>
</dbReference>
<dbReference type="SMART" id="SM00044">
    <property type="entry name" value="CYCc"/>
    <property type="match status" value="1"/>
</dbReference>
<dbReference type="InterPro" id="IPR001054">
    <property type="entry name" value="A/G_cyclase"/>
</dbReference>
<dbReference type="SUPFAM" id="SSF53822">
    <property type="entry name" value="Periplasmic binding protein-like I"/>
    <property type="match status" value="1"/>
</dbReference>
<dbReference type="FunFam" id="3.30.70.1230:FF:000004">
    <property type="entry name" value="Guanylate cyclase"/>
    <property type="match status" value="1"/>
</dbReference>
<dbReference type="Pfam" id="PF00211">
    <property type="entry name" value="Guanylate_cyc"/>
    <property type="match status" value="1"/>
</dbReference>
<evidence type="ECO:0000256" key="14">
    <source>
        <dbReference type="RuleBase" id="RU003431"/>
    </source>
</evidence>
<dbReference type="GO" id="GO:0035556">
    <property type="term" value="P:intracellular signal transduction"/>
    <property type="evidence" value="ECO:0007669"/>
    <property type="project" value="InterPro"/>
</dbReference>
<dbReference type="InterPro" id="IPR029787">
    <property type="entry name" value="Nucleotide_cyclase"/>
</dbReference>
<dbReference type="Gene3D" id="3.30.70.1230">
    <property type="entry name" value="Nucleotide cyclase"/>
    <property type="match status" value="1"/>
</dbReference>
<dbReference type="GO" id="GO:0005524">
    <property type="term" value="F:ATP binding"/>
    <property type="evidence" value="ECO:0007669"/>
    <property type="project" value="InterPro"/>
</dbReference>
<name>A0A210R611_MIZYE</name>
<evidence type="ECO:0000256" key="1">
    <source>
        <dbReference type="ARBA" id="ARBA00004479"/>
    </source>
</evidence>
<evidence type="ECO:0000256" key="3">
    <source>
        <dbReference type="ARBA" id="ARBA00022692"/>
    </source>
</evidence>
<dbReference type="PANTHER" id="PTHR11920">
    <property type="entry name" value="GUANYLYL CYCLASE"/>
    <property type="match status" value="1"/>
</dbReference>
<evidence type="ECO:0000256" key="11">
    <source>
        <dbReference type="ARBA" id="ARBA00023239"/>
    </source>
</evidence>
<dbReference type="InterPro" id="IPR001828">
    <property type="entry name" value="ANF_lig-bd_rcpt"/>
</dbReference>
<gene>
    <name evidence="18" type="ORF">KP79_PYT13760</name>
</gene>
<comment type="caution">
    <text evidence="18">The sequence shown here is derived from an EMBL/GenBank/DDBJ whole genome shotgun (WGS) entry which is preliminary data.</text>
</comment>
<feature type="domain" description="Protein kinase" evidence="16">
    <location>
        <begin position="302"/>
        <end position="591"/>
    </location>
</feature>
<feature type="coiled-coil region" evidence="15">
    <location>
        <begin position="600"/>
        <end position="627"/>
    </location>
</feature>
<keyword evidence="3" id="KW-0812">Transmembrane</keyword>
<keyword evidence="19" id="KW-1185">Reference proteome</keyword>
<evidence type="ECO:0000256" key="9">
    <source>
        <dbReference type="ARBA" id="ARBA00023170"/>
    </source>
</evidence>
<keyword evidence="4" id="KW-0732">Signal</keyword>
<dbReference type="InterPro" id="IPR011009">
    <property type="entry name" value="Kinase-like_dom_sf"/>
</dbReference>
<evidence type="ECO:0000259" key="17">
    <source>
        <dbReference type="PROSITE" id="PS50125"/>
    </source>
</evidence>
<dbReference type="CDD" id="cd07302">
    <property type="entry name" value="CHD"/>
    <property type="match status" value="1"/>
</dbReference>
<keyword evidence="10" id="KW-0325">Glycoprotein</keyword>
<keyword evidence="7" id="KW-0342">GTP-binding</keyword>
<dbReference type="GO" id="GO:0005525">
    <property type="term" value="F:GTP binding"/>
    <property type="evidence" value="ECO:0007669"/>
    <property type="project" value="UniProtKB-KW"/>
</dbReference>
<dbReference type="EMBL" id="NEDP02000186">
    <property type="protein sequence ID" value="OWF56507.1"/>
    <property type="molecule type" value="Genomic_DNA"/>
</dbReference>
<keyword evidence="15" id="KW-0175">Coiled coil</keyword>
<dbReference type="Pfam" id="PF07714">
    <property type="entry name" value="PK_Tyr_Ser-Thr"/>
    <property type="match status" value="1"/>
</dbReference>
<proteinExistence type="inferred from homology"/>
<dbReference type="InterPro" id="IPR050401">
    <property type="entry name" value="Cyclic_nucleotide_synthase"/>
</dbReference>
<keyword evidence="11 13" id="KW-0456">Lyase</keyword>
<evidence type="ECO:0000256" key="12">
    <source>
        <dbReference type="ARBA" id="ARBA00023293"/>
    </source>
</evidence>
<dbReference type="GO" id="GO:0004672">
    <property type="term" value="F:protein kinase activity"/>
    <property type="evidence" value="ECO:0007669"/>
    <property type="project" value="InterPro"/>
</dbReference>
<dbReference type="OrthoDB" id="1890790at2759"/>
<organism evidence="18 19">
    <name type="scientific">Mizuhopecten yessoensis</name>
    <name type="common">Japanese scallop</name>
    <name type="synonym">Patinopecten yessoensis</name>
    <dbReference type="NCBI Taxonomy" id="6573"/>
    <lineage>
        <taxon>Eukaryota</taxon>
        <taxon>Metazoa</taxon>
        <taxon>Spiralia</taxon>
        <taxon>Lophotrochozoa</taxon>
        <taxon>Mollusca</taxon>
        <taxon>Bivalvia</taxon>
        <taxon>Autobranchia</taxon>
        <taxon>Pteriomorphia</taxon>
        <taxon>Pectinida</taxon>
        <taxon>Pectinoidea</taxon>
        <taxon>Pectinidae</taxon>
        <taxon>Mizuhopecten</taxon>
    </lineage>
</organism>
<evidence type="ECO:0000313" key="18">
    <source>
        <dbReference type="EMBL" id="OWF56507.1"/>
    </source>
</evidence>
<dbReference type="GO" id="GO:0004016">
    <property type="term" value="F:adenylate cyclase activity"/>
    <property type="evidence" value="ECO:0007669"/>
    <property type="project" value="TreeGrafter"/>
</dbReference>
<comment type="catalytic activity">
    <reaction evidence="14">
        <text>GTP = 3',5'-cyclic GMP + diphosphate</text>
        <dbReference type="Rhea" id="RHEA:13665"/>
        <dbReference type="ChEBI" id="CHEBI:33019"/>
        <dbReference type="ChEBI" id="CHEBI:37565"/>
        <dbReference type="ChEBI" id="CHEBI:57746"/>
        <dbReference type="EC" id="4.6.1.2"/>
    </reaction>
</comment>
<dbReference type="InterPro" id="IPR018297">
    <property type="entry name" value="A/G_cyclase_CS"/>
</dbReference>
<dbReference type="SUPFAM" id="SSF56112">
    <property type="entry name" value="Protein kinase-like (PK-like)"/>
    <property type="match status" value="1"/>
</dbReference>
<protein>
    <recommendedName>
        <fullName evidence="2 14">Guanylate cyclase</fullName>
        <ecNumber evidence="2 14">4.6.1.2</ecNumber>
    </recommendedName>
</protein>
<reference evidence="18 19" key="1">
    <citation type="journal article" date="2017" name="Nat. Ecol. Evol.">
        <title>Scallop genome provides insights into evolution of bilaterian karyotype and development.</title>
        <authorList>
            <person name="Wang S."/>
            <person name="Zhang J."/>
            <person name="Jiao W."/>
            <person name="Li J."/>
            <person name="Xun X."/>
            <person name="Sun Y."/>
            <person name="Guo X."/>
            <person name="Huan P."/>
            <person name="Dong B."/>
            <person name="Zhang L."/>
            <person name="Hu X."/>
            <person name="Sun X."/>
            <person name="Wang J."/>
            <person name="Zhao C."/>
            <person name="Wang Y."/>
            <person name="Wang D."/>
            <person name="Huang X."/>
            <person name="Wang R."/>
            <person name="Lv J."/>
            <person name="Li Y."/>
            <person name="Zhang Z."/>
            <person name="Liu B."/>
            <person name="Lu W."/>
            <person name="Hui Y."/>
            <person name="Liang J."/>
            <person name="Zhou Z."/>
            <person name="Hou R."/>
            <person name="Li X."/>
            <person name="Liu Y."/>
            <person name="Li H."/>
            <person name="Ning X."/>
            <person name="Lin Y."/>
            <person name="Zhao L."/>
            <person name="Xing Q."/>
            <person name="Dou J."/>
            <person name="Li Y."/>
            <person name="Mao J."/>
            <person name="Guo H."/>
            <person name="Dou H."/>
            <person name="Li T."/>
            <person name="Mu C."/>
            <person name="Jiang W."/>
            <person name="Fu Q."/>
            <person name="Fu X."/>
            <person name="Miao Y."/>
            <person name="Liu J."/>
            <person name="Yu Q."/>
            <person name="Li R."/>
            <person name="Liao H."/>
            <person name="Li X."/>
            <person name="Kong Y."/>
            <person name="Jiang Z."/>
            <person name="Chourrout D."/>
            <person name="Li R."/>
            <person name="Bao Z."/>
        </authorList>
    </citation>
    <scope>NUCLEOTIDE SEQUENCE [LARGE SCALE GENOMIC DNA]</scope>
    <source>
        <strain evidence="18 19">PY_sf001</strain>
    </source>
</reference>
<evidence type="ECO:0000256" key="10">
    <source>
        <dbReference type="ARBA" id="ARBA00023180"/>
    </source>
</evidence>
<evidence type="ECO:0000256" key="15">
    <source>
        <dbReference type="SAM" id="Coils"/>
    </source>
</evidence>
<keyword evidence="8" id="KW-0472">Membrane</keyword>
<dbReference type="PROSITE" id="PS50125">
    <property type="entry name" value="GUANYLATE_CYCLASE_2"/>
    <property type="match status" value="1"/>
</dbReference>
<dbReference type="PROSITE" id="PS50011">
    <property type="entry name" value="PROTEIN_KINASE_DOM"/>
    <property type="match status" value="1"/>
</dbReference>
<evidence type="ECO:0000256" key="5">
    <source>
        <dbReference type="ARBA" id="ARBA00022741"/>
    </source>
</evidence>
<keyword evidence="12 14" id="KW-0141">cGMP biosynthesis</keyword>
<dbReference type="AlphaFoldDB" id="A0A210R611"/>
<dbReference type="GO" id="GO:0007168">
    <property type="term" value="P:receptor guanylyl cyclase signaling pathway"/>
    <property type="evidence" value="ECO:0007669"/>
    <property type="project" value="TreeGrafter"/>
</dbReference>
<dbReference type="Gene3D" id="1.10.510.10">
    <property type="entry name" value="Transferase(Phosphotransferase) domain 1"/>
    <property type="match status" value="1"/>
</dbReference>
<accession>A0A210R611</accession>
<evidence type="ECO:0000313" key="19">
    <source>
        <dbReference type="Proteomes" id="UP000242188"/>
    </source>
</evidence>
<evidence type="ECO:0000256" key="2">
    <source>
        <dbReference type="ARBA" id="ARBA00012202"/>
    </source>
</evidence>
<comment type="similarity">
    <text evidence="13">Belongs to the adenylyl cyclase class-4/guanylyl cyclase family.</text>
</comment>
<keyword evidence="5" id="KW-0547">Nucleotide-binding</keyword>
<dbReference type="Gene3D" id="3.40.50.2300">
    <property type="match status" value="2"/>
</dbReference>
<dbReference type="SUPFAM" id="SSF55073">
    <property type="entry name" value="Nucleotide cyclase"/>
    <property type="match status" value="1"/>
</dbReference>
<dbReference type="Pfam" id="PF01094">
    <property type="entry name" value="ANF_receptor"/>
    <property type="match status" value="1"/>
</dbReference>
<sequence length="858" mass="97282">MSLMSKYGWRHISIIYDVEYIFFELAGVNLVRDFVNHASWPRPLDLQFGSSKLSDPGTLLTTASRQSRVFVIFCNAELFRDFMYRAYQLGMADGGYVFLTMELFPSDWLGYYTEFRDYKDVGVTRAYESALVFTLHLPKSGKYLNFASEVKLRASRDYGFDFGDETSRSFKEYLFVCISGTIAIDEMGDRIADFDFLDMTDPVSKSFNIVGAFRGFTQKYEAVAGIEILWPNGLPVDIPVCGFENELCISGSYFSNEKCFTYNNCICPMSSKCFFWLFSRKLKFEMESVKTPWLVTWVDVVLSKADRRGGSFLSKSRLSMASADTDVSHQQLFTSVGNCMGNVVAIRKLSIPTVELNKTTLLEFHKLYSVQHQNLVRFVGACLEPENCAILMEYCSRGSLQDIIENDDINLDWTFRYSLIWDILKGMQYIENSPLKYHGRLSSTNCVIDSRFMLKLTDFGIPSVYFAERQAVLKNQDINYYKLLWTAPEILREDAAKLNSLGQHVYQKGDVYGFGIILQEIATRSTPYSDMNLNADDIIHRVITVSTIPFRPNVSGTDCSNELLKLIEICWDETANDRPTFDGIALGFKKINSANSSNIMNNLLKRMEQYADNLESLVQERTDAYLEEKKKAVELLHRLLPASVADQLEAGKNVLPETYDCVTIYFSDIVGFTNIASDSTPMQVITLLNELYTHFDRVIDKLDVYKVETIGDAYMVVSGLPTRNGNLHAINIAKMALEIRQTVKTFTIKHLPDTSLNIRIGLHSGSVVAGVVGLTMPRYCLFGDTVNTASRMESTSEAMCIQISSSTRKILETFNEYEIDERGEVEIKGKGLMRTSWLIGTKEADEEIAFPDPDTLAK</sequence>
<dbReference type="PANTHER" id="PTHR11920:SF335">
    <property type="entry name" value="GUANYLATE CYCLASE"/>
    <property type="match status" value="1"/>
</dbReference>
<dbReference type="InterPro" id="IPR028082">
    <property type="entry name" value="Peripla_BP_I"/>
</dbReference>
<comment type="subcellular location">
    <subcellularLocation>
        <location evidence="1">Membrane</location>
        <topology evidence="1">Single-pass type I membrane protein</topology>
    </subcellularLocation>
</comment>
<dbReference type="InterPro" id="IPR001245">
    <property type="entry name" value="Ser-Thr/Tyr_kinase_cat_dom"/>
</dbReference>
<dbReference type="InterPro" id="IPR000719">
    <property type="entry name" value="Prot_kinase_dom"/>
</dbReference>
<evidence type="ECO:0000256" key="6">
    <source>
        <dbReference type="ARBA" id="ARBA00022989"/>
    </source>
</evidence>